<dbReference type="EMBL" id="MZNU01000440">
    <property type="protein sequence ID" value="OWO97412.1"/>
    <property type="molecule type" value="Genomic_DNA"/>
</dbReference>
<sequence length="170" mass="18829">MRPNFEFDPRPDDTIGIRSHQAHQLVNITSSLLVISGNEKKQKEVVGKLADEHCRREQIGAFYIDTAVSSHVLGGSGIMEHHVTPKLGVEVQPHVGLIWEGEKKRGASGVGGWPAWPFVDPGGEARREETRRDETRTDDEIDPHAINPSRFFSSFGLSLSTHCARQLRGG</sequence>
<comment type="caution">
    <text evidence="2">The sequence shown here is derived from an EMBL/GenBank/DDBJ whole genome shotgun (WGS) entry which is preliminary data.</text>
</comment>
<feature type="region of interest" description="Disordered" evidence="1">
    <location>
        <begin position="108"/>
        <end position="143"/>
    </location>
</feature>
<accession>A0A218YRH6</accession>
<keyword evidence="3" id="KW-1185">Reference proteome</keyword>
<evidence type="ECO:0000313" key="2">
    <source>
        <dbReference type="EMBL" id="OWO97412.1"/>
    </source>
</evidence>
<feature type="compositionally biased region" description="Basic and acidic residues" evidence="1">
    <location>
        <begin position="123"/>
        <end position="135"/>
    </location>
</feature>
<gene>
    <name evidence="2" type="ORF">B2J93_1009</name>
</gene>
<organism evidence="2 3">
    <name type="scientific">Diplocarpon coronariae</name>
    <dbReference type="NCBI Taxonomy" id="2795749"/>
    <lineage>
        <taxon>Eukaryota</taxon>
        <taxon>Fungi</taxon>
        <taxon>Dikarya</taxon>
        <taxon>Ascomycota</taxon>
        <taxon>Pezizomycotina</taxon>
        <taxon>Leotiomycetes</taxon>
        <taxon>Helotiales</taxon>
        <taxon>Drepanopezizaceae</taxon>
        <taxon>Diplocarpon</taxon>
    </lineage>
</organism>
<dbReference type="Proteomes" id="UP000242519">
    <property type="component" value="Unassembled WGS sequence"/>
</dbReference>
<evidence type="ECO:0000256" key="1">
    <source>
        <dbReference type="SAM" id="MobiDB-lite"/>
    </source>
</evidence>
<dbReference type="AlphaFoldDB" id="A0A218YRH6"/>
<proteinExistence type="predicted"/>
<name>A0A218YRH6_9HELO</name>
<dbReference type="InParanoid" id="A0A218YRH6"/>
<reference evidence="2 3" key="1">
    <citation type="submission" date="2017-04" db="EMBL/GenBank/DDBJ databases">
        <title>Draft genome sequence of Marssonina coronaria NL1: causal agent of apple blotch.</title>
        <authorList>
            <person name="Cheng Q."/>
        </authorList>
    </citation>
    <scope>NUCLEOTIDE SEQUENCE [LARGE SCALE GENOMIC DNA]</scope>
    <source>
        <strain evidence="2 3">NL1</strain>
    </source>
</reference>
<protein>
    <submittedName>
        <fullName evidence="2">Acyl-CoA dehydrogenase</fullName>
    </submittedName>
</protein>
<evidence type="ECO:0000313" key="3">
    <source>
        <dbReference type="Proteomes" id="UP000242519"/>
    </source>
</evidence>